<protein>
    <submittedName>
        <fullName evidence="5">Oxidoreductase</fullName>
        <ecNumber evidence="5">1.1.1.-</ecNumber>
    </submittedName>
</protein>
<sequence>MGDDLATWRWMENAVRSGKVRAIGLSNFYGTDYDHIVKNAEILPAINQIEHHILRQNHSFHKTLDKTGTILEAWAPFGEGKAGILQNPTIRTIANKYHKTPAQVILRLYLQSGVVAIPKSSHKSRMAENFDIFDFSLTVQDMITLKNLNQEKDLFGWY</sequence>
<reference evidence="5 6" key="1">
    <citation type="submission" date="2018-06" db="EMBL/GenBank/DDBJ databases">
        <authorList>
            <consortium name="Pathogen Informatics"/>
            <person name="Doyle S."/>
        </authorList>
    </citation>
    <scope>NUCLEOTIDE SEQUENCE [LARGE SCALE GENOMIC DNA]</scope>
    <source>
        <strain evidence="5 6">NCTC12224</strain>
    </source>
</reference>
<dbReference type="PROSITE" id="PS00063">
    <property type="entry name" value="ALDOKETO_REDUCTASE_3"/>
    <property type="match status" value="1"/>
</dbReference>
<dbReference type="EMBL" id="UHFN01000007">
    <property type="protein sequence ID" value="SUN60685.1"/>
    <property type="molecule type" value="Genomic_DNA"/>
</dbReference>
<dbReference type="EC" id="1.1.1.-" evidence="5"/>
<accession>A0A380K6H8</accession>
<dbReference type="InterPro" id="IPR023210">
    <property type="entry name" value="NADP_OxRdtase_dom"/>
</dbReference>
<dbReference type="Proteomes" id="UP000254924">
    <property type="component" value="Unassembled WGS sequence"/>
</dbReference>
<evidence type="ECO:0000256" key="2">
    <source>
        <dbReference type="ARBA" id="ARBA00022857"/>
    </source>
</evidence>
<evidence type="ECO:0000256" key="1">
    <source>
        <dbReference type="ARBA" id="ARBA00007905"/>
    </source>
</evidence>
<dbReference type="InterPro" id="IPR020471">
    <property type="entry name" value="AKR"/>
</dbReference>
<dbReference type="InterPro" id="IPR018170">
    <property type="entry name" value="Aldo/ket_reductase_CS"/>
</dbReference>
<evidence type="ECO:0000259" key="4">
    <source>
        <dbReference type="Pfam" id="PF00248"/>
    </source>
</evidence>
<comment type="similarity">
    <text evidence="1">Belongs to the aldo/keto reductase family.</text>
</comment>
<evidence type="ECO:0000256" key="3">
    <source>
        <dbReference type="ARBA" id="ARBA00023002"/>
    </source>
</evidence>
<dbReference type="AlphaFoldDB" id="A0A380K6H8"/>
<evidence type="ECO:0000313" key="6">
    <source>
        <dbReference type="Proteomes" id="UP000254924"/>
    </source>
</evidence>
<keyword evidence="2" id="KW-0521">NADP</keyword>
<dbReference type="SUPFAM" id="SSF51430">
    <property type="entry name" value="NAD(P)-linked oxidoreductase"/>
    <property type="match status" value="1"/>
</dbReference>
<keyword evidence="3 5" id="KW-0560">Oxidoreductase</keyword>
<dbReference type="Pfam" id="PF00248">
    <property type="entry name" value="Aldo_ket_red"/>
    <property type="match status" value="1"/>
</dbReference>
<dbReference type="InterPro" id="IPR036812">
    <property type="entry name" value="NAD(P)_OxRdtase_dom_sf"/>
</dbReference>
<name>A0A380K6H8_9STRE</name>
<keyword evidence="6" id="KW-1185">Reference proteome</keyword>
<feature type="domain" description="NADP-dependent oxidoreductase" evidence="4">
    <location>
        <begin position="5"/>
        <end position="149"/>
    </location>
</feature>
<dbReference type="GO" id="GO:0016616">
    <property type="term" value="F:oxidoreductase activity, acting on the CH-OH group of donors, NAD or NADP as acceptor"/>
    <property type="evidence" value="ECO:0007669"/>
    <property type="project" value="UniProtKB-ARBA"/>
</dbReference>
<gene>
    <name evidence="5" type="primary">yvgN_3</name>
    <name evidence="5" type="ORF">NCTC12224_01020</name>
</gene>
<evidence type="ECO:0000313" key="5">
    <source>
        <dbReference type="EMBL" id="SUN60685.1"/>
    </source>
</evidence>
<proteinExistence type="inferred from homology"/>
<organism evidence="5 6">
    <name type="scientific">Streptococcus hyointestinalis</name>
    <dbReference type="NCBI Taxonomy" id="1337"/>
    <lineage>
        <taxon>Bacteria</taxon>
        <taxon>Bacillati</taxon>
        <taxon>Bacillota</taxon>
        <taxon>Bacilli</taxon>
        <taxon>Lactobacillales</taxon>
        <taxon>Streptococcaceae</taxon>
        <taxon>Streptococcus</taxon>
    </lineage>
</organism>
<dbReference type="PROSITE" id="PS00062">
    <property type="entry name" value="ALDOKETO_REDUCTASE_2"/>
    <property type="match status" value="1"/>
</dbReference>
<dbReference type="PANTHER" id="PTHR43827:SF3">
    <property type="entry name" value="NADP-DEPENDENT OXIDOREDUCTASE DOMAIN-CONTAINING PROTEIN"/>
    <property type="match status" value="1"/>
</dbReference>
<dbReference type="Gene3D" id="3.20.20.100">
    <property type="entry name" value="NADP-dependent oxidoreductase domain"/>
    <property type="match status" value="1"/>
</dbReference>
<dbReference type="PANTHER" id="PTHR43827">
    <property type="entry name" value="2,5-DIKETO-D-GLUCONIC ACID REDUCTASE"/>
    <property type="match status" value="1"/>
</dbReference>
<dbReference type="PRINTS" id="PR00069">
    <property type="entry name" value="ALDKETRDTASE"/>
</dbReference>